<feature type="signal peptide" evidence="1">
    <location>
        <begin position="1"/>
        <end position="19"/>
    </location>
</feature>
<proteinExistence type="predicted"/>
<dbReference type="RefSeq" id="WP_348944520.1">
    <property type="nucleotide sequence ID" value="NZ_CP157355.1"/>
</dbReference>
<evidence type="ECO:0000256" key="1">
    <source>
        <dbReference type="SAM" id="SignalP"/>
    </source>
</evidence>
<sequence>MIKNRLFLFFLVSILAACARTEPVTGTKTPNSAQTADDKCCAKIVNYTQHPGVLLTATIAGKDYYSYVAKLTFDILPNGELKRAEQQEETFGAEEQVADTYACTFKGAEFNQNTAWYPYTGFLVTGGKLLAVKDSAKKPMKLRKMTRLDSDAVMTQGSEARKSEYSYAPCVGKVRVESGQRLDSYFPIGGSMHFALNKRQRMNISLPKPMEPFLLLRYHSGALIPTPMRPVLFSINLTEKKLVVQYQSTIERKEPIRTIESRAINPEGEKDESETEARYQQRTKAFLDDLWSCPIPTTPGEPCASAKRIPNPLMFQATAGK</sequence>
<name>A0AAU7F651_9NEIS</name>
<dbReference type="PROSITE" id="PS51257">
    <property type="entry name" value="PROKAR_LIPOPROTEIN"/>
    <property type="match status" value="1"/>
</dbReference>
<feature type="chain" id="PRO_5043313496" description="Lipoprotein" evidence="1">
    <location>
        <begin position="20"/>
        <end position="321"/>
    </location>
</feature>
<dbReference type="KEGG" id="cmav:ABHF33_14010"/>
<evidence type="ECO:0008006" key="3">
    <source>
        <dbReference type="Google" id="ProtNLM"/>
    </source>
</evidence>
<keyword evidence="1" id="KW-0732">Signal</keyword>
<reference evidence="2" key="1">
    <citation type="submission" date="2024-05" db="EMBL/GenBank/DDBJ databases">
        <authorList>
            <person name="Yang L."/>
            <person name="Pan L."/>
        </authorList>
    </citation>
    <scope>NUCLEOTIDE SEQUENCE</scope>
    <source>
        <strain evidence="2">FCG-7</strain>
    </source>
</reference>
<accession>A0AAU7F651</accession>
<organism evidence="2">
    <name type="scientific">Chitinibacter mangrovi</name>
    <dbReference type="NCBI Taxonomy" id="3153927"/>
    <lineage>
        <taxon>Bacteria</taxon>
        <taxon>Pseudomonadati</taxon>
        <taxon>Pseudomonadota</taxon>
        <taxon>Betaproteobacteria</taxon>
        <taxon>Neisseriales</taxon>
        <taxon>Chitinibacteraceae</taxon>
        <taxon>Chitinibacter</taxon>
    </lineage>
</organism>
<dbReference type="AlphaFoldDB" id="A0AAU7F651"/>
<evidence type="ECO:0000313" key="2">
    <source>
        <dbReference type="EMBL" id="XBM00155.1"/>
    </source>
</evidence>
<protein>
    <recommendedName>
        <fullName evidence="3">Lipoprotein</fullName>
    </recommendedName>
</protein>
<gene>
    <name evidence="2" type="ORF">ABHF33_14010</name>
</gene>
<dbReference type="EMBL" id="CP157355">
    <property type="protein sequence ID" value="XBM00155.1"/>
    <property type="molecule type" value="Genomic_DNA"/>
</dbReference>